<name>A0A919PYL0_9ACTN</name>
<accession>A0A919PYL0</accession>
<dbReference type="Pfam" id="PF06868">
    <property type="entry name" value="DUF1257"/>
    <property type="match status" value="1"/>
</dbReference>
<evidence type="ECO:0000313" key="2">
    <source>
        <dbReference type="Proteomes" id="UP000660611"/>
    </source>
</evidence>
<reference evidence="1" key="1">
    <citation type="submission" date="2021-01" db="EMBL/GenBank/DDBJ databases">
        <title>Whole genome shotgun sequence of Dactylosporangium siamense NBRC 106093.</title>
        <authorList>
            <person name="Komaki H."/>
            <person name="Tamura T."/>
        </authorList>
    </citation>
    <scope>NUCLEOTIDE SEQUENCE</scope>
    <source>
        <strain evidence="1">NBRC 106093</strain>
    </source>
</reference>
<sequence>MSHYTRVRTRMREPKLIAEALANLGLPLVEVHDIPQRLIGYRGDTRRSTAEVIVRREHIGLASNDIGFRRTGDGTFEAVISDYDRQTYDADWLGRVSYQYGRAATLQFAEVGGYAVEEEVDDDGLTRMVLRRHI</sequence>
<dbReference type="EMBL" id="BONQ01000212">
    <property type="protein sequence ID" value="GIG53130.1"/>
    <property type="molecule type" value="Genomic_DNA"/>
</dbReference>
<proteinExistence type="predicted"/>
<dbReference type="AlphaFoldDB" id="A0A919PYL0"/>
<dbReference type="Proteomes" id="UP000660611">
    <property type="component" value="Unassembled WGS sequence"/>
</dbReference>
<keyword evidence="2" id="KW-1185">Reference proteome</keyword>
<protein>
    <recommendedName>
        <fullName evidence="3">DUF1257 domain-containing protein</fullName>
    </recommendedName>
</protein>
<evidence type="ECO:0000313" key="1">
    <source>
        <dbReference type="EMBL" id="GIG53130.1"/>
    </source>
</evidence>
<dbReference type="InterPro" id="IPR009666">
    <property type="entry name" value="Uncharacterised_Ycf35"/>
</dbReference>
<evidence type="ECO:0008006" key="3">
    <source>
        <dbReference type="Google" id="ProtNLM"/>
    </source>
</evidence>
<organism evidence="1 2">
    <name type="scientific">Dactylosporangium siamense</name>
    <dbReference type="NCBI Taxonomy" id="685454"/>
    <lineage>
        <taxon>Bacteria</taxon>
        <taxon>Bacillati</taxon>
        <taxon>Actinomycetota</taxon>
        <taxon>Actinomycetes</taxon>
        <taxon>Micromonosporales</taxon>
        <taxon>Micromonosporaceae</taxon>
        <taxon>Dactylosporangium</taxon>
    </lineage>
</organism>
<gene>
    <name evidence="1" type="ORF">Dsi01nite_111710</name>
</gene>
<dbReference type="RefSeq" id="WP_203854732.1">
    <property type="nucleotide sequence ID" value="NZ_BAAAVW010000051.1"/>
</dbReference>
<comment type="caution">
    <text evidence="1">The sequence shown here is derived from an EMBL/GenBank/DDBJ whole genome shotgun (WGS) entry which is preliminary data.</text>
</comment>